<evidence type="ECO:0000256" key="1">
    <source>
        <dbReference type="ARBA" id="ARBA00002355"/>
    </source>
</evidence>
<dbReference type="PROSITE" id="PS50082">
    <property type="entry name" value="WD_REPEATS_2"/>
    <property type="match status" value="1"/>
</dbReference>
<dbReference type="EMBL" id="HG970332">
    <property type="status" value="NOT_ANNOTATED_CDS"/>
    <property type="molecule type" value="Genomic_DNA"/>
</dbReference>
<dbReference type="InterPro" id="IPR036322">
    <property type="entry name" value="WD40_repeat_dom_sf"/>
</dbReference>
<organism evidence="7">
    <name type="scientific">Gibberella zeae (strain ATCC MYA-4620 / CBS 123657 / FGSC 9075 / NRRL 31084 / PH-1)</name>
    <name type="common">Wheat head blight fungus</name>
    <name type="synonym">Fusarium graminearum</name>
    <dbReference type="NCBI Taxonomy" id="229533"/>
    <lineage>
        <taxon>Eukaryota</taxon>
        <taxon>Fungi</taxon>
        <taxon>Dikarya</taxon>
        <taxon>Ascomycota</taxon>
        <taxon>Pezizomycotina</taxon>
        <taxon>Sordariomycetes</taxon>
        <taxon>Hypocreomycetidae</taxon>
        <taxon>Hypocreales</taxon>
        <taxon>Nectriaceae</taxon>
        <taxon>Fusarium</taxon>
    </lineage>
</organism>
<dbReference type="RefSeq" id="XP_011315906.1">
    <property type="nucleotide sequence ID" value="XM_011317604.1"/>
</dbReference>
<reference evidence="7" key="1">
    <citation type="journal article" date="2007" name="Science">
        <title>The Fusarium graminearum genome reveals a link between localized polymorphism and pathogen specialization.</title>
        <authorList>
            <person name="Cuomo C.A."/>
            <person name="Gueldener U."/>
            <person name="Xu J.-R."/>
            <person name="Trail F."/>
            <person name="Turgeon B.G."/>
            <person name="Di Pietro A."/>
            <person name="Walton J.D."/>
            <person name="Ma L.-J."/>
            <person name="Baker S.E."/>
            <person name="Rep M."/>
            <person name="Adam G."/>
            <person name="Antoniw J."/>
            <person name="Baldwin T."/>
            <person name="Calvo S.E."/>
            <person name="Chang Y.-L."/>
            <person name="DeCaprio D."/>
            <person name="Gale L.R."/>
            <person name="Gnerre S."/>
            <person name="Goswami R.S."/>
            <person name="Hammond-Kosack K."/>
            <person name="Harris L.J."/>
            <person name="Hilburn K."/>
            <person name="Kennell J.C."/>
            <person name="Kroken S."/>
            <person name="Magnuson J.K."/>
            <person name="Mannhaupt G."/>
            <person name="Mauceli E.W."/>
            <person name="Mewes H.-W."/>
            <person name="Mitterbauer R."/>
            <person name="Muehlbauer G."/>
            <person name="Muensterkoetter M."/>
            <person name="Nelson D."/>
            <person name="O'Donnell K."/>
            <person name="Ouellet T."/>
            <person name="Qi W."/>
            <person name="Quesneville H."/>
            <person name="Roncero M.I.G."/>
            <person name="Seong K.-Y."/>
            <person name="Tetko I.V."/>
            <person name="Urban M."/>
            <person name="Waalwijk C."/>
            <person name="Ward T.J."/>
            <person name="Yao J."/>
            <person name="Birren B.W."/>
            <person name="Kistler H.C."/>
        </authorList>
    </citation>
    <scope>NUCLEOTIDE SEQUENCE [LARGE SCALE GENOMIC DNA]</scope>
    <source>
        <strain evidence="7">PH-1 / ATCC MYA-4620 / FGSC 9075 / NRRL 31084</strain>
    </source>
</reference>
<feature type="repeat" description="WD" evidence="5">
    <location>
        <begin position="131"/>
        <end position="160"/>
    </location>
</feature>
<reference evidence="7" key="2">
    <citation type="journal article" date="2010" name="Nature">
        <title>Comparative genomics reveals mobile pathogenicity chromosomes in Fusarium.</title>
        <authorList>
            <person name="Ma L.J."/>
            <person name="van der Does H.C."/>
            <person name="Borkovich K.A."/>
            <person name="Coleman J.J."/>
            <person name="Daboussi M.J."/>
            <person name="Di Pietro A."/>
            <person name="Dufresne M."/>
            <person name="Freitag M."/>
            <person name="Grabherr M."/>
            <person name="Henrissat B."/>
            <person name="Houterman P.M."/>
            <person name="Kang S."/>
            <person name="Shim W.B."/>
            <person name="Woloshuk C."/>
            <person name="Xie X."/>
            <person name="Xu J.R."/>
            <person name="Antoniw J."/>
            <person name="Baker S.E."/>
            <person name="Bluhm B.H."/>
            <person name="Breakspear A."/>
            <person name="Brown D.W."/>
            <person name="Butchko R.A."/>
            <person name="Chapman S."/>
            <person name="Coulson R."/>
            <person name="Coutinho P.M."/>
            <person name="Danchin E.G."/>
            <person name="Diener A."/>
            <person name="Gale L.R."/>
            <person name="Gardiner D.M."/>
            <person name="Goff S."/>
            <person name="Hammond-Kosack K.E."/>
            <person name="Hilburn K."/>
            <person name="Hua-Van A."/>
            <person name="Jonkers W."/>
            <person name="Kazan K."/>
            <person name="Kodira C.D."/>
            <person name="Koehrsen M."/>
            <person name="Kumar L."/>
            <person name="Lee Y.H."/>
            <person name="Li L."/>
            <person name="Manners J.M."/>
            <person name="Miranda-Saavedra D."/>
            <person name="Mukherjee M."/>
            <person name="Park G."/>
            <person name="Park J."/>
            <person name="Park S.Y."/>
            <person name="Proctor R.H."/>
            <person name="Regev A."/>
            <person name="Ruiz-Roldan M.C."/>
            <person name="Sain D."/>
            <person name="Sakthikumar S."/>
            <person name="Sykes S."/>
            <person name="Schwartz D.C."/>
            <person name="Turgeon B.G."/>
            <person name="Wapinski I."/>
            <person name="Yoder O."/>
            <person name="Young S."/>
            <person name="Zeng Q."/>
            <person name="Zhou S."/>
            <person name="Galagan J."/>
            <person name="Cuomo C.A."/>
            <person name="Kistler H.C."/>
            <person name="Rep M."/>
        </authorList>
    </citation>
    <scope>GENOME REANNOTATION</scope>
    <source>
        <strain evidence="7">PH-1 / ATCC MYA-4620 / FGSC 9075 / NRRL 31084</strain>
    </source>
</reference>
<keyword evidence="6" id="KW-0698">rRNA processing</keyword>
<dbReference type="GO" id="GO:0006261">
    <property type="term" value="P:DNA-templated DNA replication"/>
    <property type="evidence" value="ECO:0007669"/>
    <property type="project" value="TreeGrafter"/>
</dbReference>
<dbReference type="SMART" id="SM00320">
    <property type="entry name" value="WD40"/>
    <property type="match status" value="4"/>
</dbReference>
<evidence type="ECO:0000256" key="6">
    <source>
        <dbReference type="RuleBase" id="RU369067"/>
    </source>
</evidence>
<dbReference type="GO" id="GO:0005656">
    <property type="term" value="C:nuclear pre-replicative complex"/>
    <property type="evidence" value="ECO:0007669"/>
    <property type="project" value="TreeGrafter"/>
</dbReference>
<dbReference type="PANTHER" id="PTHR18763:SF0">
    <property type="entry name" value="WD REPEAT-CONTAINING PROTEIN 18"/>
    <property type="match status" value="1"/>
</dbReference>
<dbReference type="OrthoDB" id="756370at2759"/>
<dbReference type="GO" id="GO:0006364">
    <property type="term" value="P:rRNA processing"/>
    <property type="evidence" value="ECO:0007669"/>
    <property type="project" value="UniProtKB-UniRule"/>
</dbReference>
<dbReference type="InterPro" id="IPR045227">
    <property type="entry name" value="WDR18/Ipi3/RID3"/>
</dbReference>
<comment type="similarity">
    <text evidence="2 6">Belongs to the WD repeat IPI3/WDR18 family.</text>
</comment>
<dbReference type="GO" id="GO:0120330">
    <property type="term" value="C:rixosome complex"/>
    <property type="evidence" value="ECO:0007669"/>
    <property type="project" value="UniProtKB-UniRule"/>
</dbReference>
<name>I1R9V3_GIBZE</name>
<proteinExistence type="inferred from homology"/>
<dbReference type="InterPro" id="IPR015943">
    <property type="entry name" value="WD40/YVTN_repeat-like_dom_sf"/>
</dbReference>
<dbReference type="FunFam" id="2.130.10.10:FF:000929">
    <property type="entry name" value="Ribosomal assembly complex component Ipi3"/>
    <property type="match status" value="1"/>
</dbReference>
<sequence length="375" mass="40401">MLSQKFISTVSGPPLAANTAVSKDVGMYSHSLTPSHTIKSTFKKSSAPVNGLAVSQTHIFAAQDQKAHVHVYPIPADNHNTAVAPCALVPFPERIRCLAIVGQVLVVGSTEGRLFLWETCTGRQVSTPPCHVQAVSCLAVTPYHILSGSDDSNINVWSLSRLLELDAQLEQEPDLTLSNHRGAITSLTVSPGTNSETGIYKPLLGSRSTEQPSIVVQINTPLAVSDPELGLPSCIALTNDGTSILSGHTKGKILRWTLAENAHPTEVANLNASVTNLFFITPLSAEQPTKTVTIVKPNLNQKRYNFIAQLSTDLGEKTRFDHLLETNGIPSESLETAISSMTTSSDDQQDEELAKQDAQFRSIIDSCNLLQKQTS</sequence>
<comment type="subcellular location">
    <subcellularLocation>
        <location evidence="6">Nucleus</location>
    </subcellularLocation>
</comment>
<keyword evidence="3 5" id="KW-0853">WD repeat</keyword>
<comment type="subunit">
    <text evidence="6">Component of the RIX1 complex, composed of IPI1, RIX1/IPI2 and IPI3 in a 1:2:2 stoichiometry. The complex interacts (via RIX1) with MDN1 (via its hexameric AAA ATPase ring) and the pre-60S ribosome particles.</text>
</comment>
<gene>
    <name evidence="7" type="primary">FG00265.1</name>
</gene>
<dbReference type="PANTHER" id="PTHR18763">
    <property type="entry name" value="WD-REPEAT PROTEIN 18"/>
    <property type="match status" value="1"/>
</dbReference>
<keyword evidence="6" id="KW-0539">Nucleus</keyword>
<accession>I1R9V3</accession>
<evidence type="ECO:0000256" key="4">
    <source>
        <dbReference type="ARBA" id="ARBA00022737"/>
    </source>
</evidence>
<reference evidence="7" key="3">
    <citation type="submission" date="2017-01" db="UniProtKB">
        <authorList>
            <consortium name="EnsemblFungi"/>
        </authorList>
    </citation>
    <scope>IDENTIFICATION</scope>
    <source>
        <strain evidence="7">PH-1 / ATCC MYA-4620 / FGSC 9075 / NRRL 31084</strain>
    </source>
</reference>
<evidence type="ECO:0000313" key="7">
    <source>
        <dbReference type="EnsemblFungi" id="CEF72156"/>
    </source>
</evidence>
<dbReference type="Pfam" id="PF00400">
    <property type="entry name" value="WD40"/>
    <property type="match status" value="1"/>
</dbReference>
<evidence type="ECO:0000256" key="3">
    <source>
        <dbReference type="ARBA" id="ARBA00022574"/>
    </source>
</evidence>
<dbReference type="AlphaFoldDB" id="I1R9V3"/>
<comment type="function">
    <text evidence="1 6">Component of the RIX1 complex required for processing of ITS2 sequences from 35S pre-rRNA.</text>
</comment>
<dbReference type="Gene3D" id="2.130.10.10">
    <property type="entry name" value="YVTN repeat-like/Quinoprotein amine dehydrogenase"/>
    <property type="match status" value="1"/>
</dbReference>
<evidence type="ECO:0000256" key="5">
    <source>
        <dbReference type="PROSITE-ProRule" id="PRU00221"/>
    </source>
</evidence>
<dbReference type="EnsemblFungi" id="CEF72156">
    <property type="protein sequence ID" value="CEF72156"/>
    <property type="gene ID" value="FGRRES_00265"/>
</dbReference>
<dbReference type="HOGENOM" id="CLU_025946_0_0_1"/>
<protein>
    <recommendedName>
        <fullName evidence="6">Pre-rRNA-processing protein IPI3</fullName>
    </recommendedName>
</protein>
<evidence type="ECO:0000256" key="2">
    <source>
        <dbReference type="ARBA" id="ARBA00010143"/>
    </source>
</evidence>
<dbReference type="InterPro" id="IPR001680">
    <property type="entry name" value="WD40_rpt"/>
</dbReference>
<keyword evidence="4" id="KW-0677">Repeat</keyword>
<dbReference type="SUPFAM" id="SSF50978">
    <property type="entry name" value="WD40 repeat-like"/>
    <property type="match status" value="1"/>
</dbReference>
<dbReference type="KEGG" id="fgr:FGSG_00265"/>